<protein>
    <submittedName>
        <fullName evidence="1">Uncharacterized protein</fullName>
    </submittedName>
</protein>
<dbReference type="AlphaFoldDB" id="A0A101P9K8"/>
<dbReference type="RefSeq" id="WP_067120683.1">
    <property type="nucleotide sequence ID" value="NZ_KQ948209.1"/>
</dbReference>
<evidence type="ECO:0000313" key="1">
    <source>
        <dbReference type="EMBL" id="KUN07433.1"/>
    </source>
</evidence>
<gene>
    <name evidence="1" type="ORF">AQI95_10390</name>
</gene>
<name>A0A101P9K8_9ACTN</name>
<dbReference type="EMBL" id="LMWN01000012">
    <property type="protein sequence ID" value="KUN07433.1"/>
    <property type="molecule type" value="Genomic_DNA"/>
</dbReference>
<evidence type="ECO:0000313" key="2">
    <source>
        <dbReference type="Proteomes" id="UP000053127"/>
    </source>
</evidence>
<reference evidence="1 2" key="1">
    <citation type="submission" date="2015-10" db="EMBL/GenBank/DDBJ databases">
        <title>Draft genome sequence of Streptomyces yokosukanensis DSM 40224, type strain for the species Streptomyces yokosukanensis.</title>
        <authorList>
            <person name="Ruckert C."/>
            <person name="Winkler A."/>
            <person name="Kalinowski J."/>
            <person name="Kampfer P."/>
            <person name="Glaeser S."/>
        </authorList>
    </citation>
    <scope>NUCLEOTIDE SEQUENCE [LARGE SCALE GENOMIC DNA]</scope>
    <source>
        <strain evidence="1 2">DSM 40224</strain>
    </source>
</reference>
<dbReference type="InterPro" id="IPR029063">
    <property type="entry name" value="SAM-dependent_MTases_sf"/>
</dbReference>
<comment type="caution">
    <text evidence="1">The sequence shown here is derived from an EMBL/GenBank/DDBJ whole genome shotgun (WGS) entry which is preliminary data.</text>
</comment>
<dbReference type="STRING" id="67386.AQI95_10390"/>
<dbReference type="OrthoDB" id="3476156at2"/>
<organism evidence="1 2">
    <name type="scientific">Streptomyces yokosukanensis</name>
    <dbReference type="NCBI Taxonomy" id="67386"/>
    <lineage>
        <taxon>Bacteria</taxon>
        <taxon>Bacillati</taxon>
        <taxon>Actinomycetota</taxon>
        <taxon>Actinomycetes</taxon>
        <taxon>Kitasatosporales</taxon>
        <taxon>Streptomycetaceae</taxon>
        <taxon>Streptomyces</taxon>
    </lineage>
</organism>
<dbReference type="SUPFAM" id="SSF53335">
    <property type="entry name" value="S-adenosyl-L-methionine-dependent methyltransferases"/>
    <property type="match status" value="1"/>
</dbReference>
<accession>A0A101P9K8</accession>
<sequence>MTHSLPIRRAHGRRPRLLDLYCCQGGAGKGYTDAGFDVTGVDKDPQPRYPFRFVQADAIAFVLEHGAEFDFIHGSPPCQHDTACQRIQGNTHPDLIAPTRTALETTGRPWVMENVGGALPKLRTPVMLCGQMVGLENYRHRYFETGGGFTLDQPQHPAHLVPQAKMGRPVPPGHYGQFVGNFSGVPLARRVLGVPWMNRDGIRECIPPAYAHHIGRAALAHLTTSDLGVAA</sequence>
<keyword evidence="2" id="KW-1185">Reference proteome</keyword>
<dbReference type="Gene3D" id="3.40.50.150">
    <property type="entry name" value="Vaccinia Virus protein VP39"/>
    <property type="match status" value="1"/>
</dbReference>
<dbReference type="Proteomes" id="UP000053127">
    <property type="component" value="Unassembled WGS sequence"/>
</dbReference>
<proteinExistence type="predicted"/>
<dbReference type="CDD" id="cd02440">
    <property type="entry name" value="AdoMet_MTases"/>
    <property type="match status" value="1"/>
</dbReference>